<dbReference type="Pfam" id="PF12833">
    <property type="entry name" value="HTH_18"/>
    <property type="match status" value="1"/>
</dbReference>
<dbReference type="EMBL" id="CP012159">
    <property type="protein sequence ID" value="AKT41464.1"/>
    <property type="molecule type" value="Genomic_DNA"/>
</dbReference>
<name>A0A0K1EKQ2_CHOCO</name>
<dbReference type="Proteomes" id="UP000067626">
    <property type="component" value="Chromosome"/>
</dbReference>
<proteinExistence type="predicted"/>
<dbReference type="PROSITE" id="PS01124">
    <property type="entry name" value="HTH_ARAC_FAMILY_2"/>
    <property type="match status" value="1"/>
</dbReference>
<organism evidence="5 6">
    <name type="scientific">Chondromyces crocatus</name>
    <dbReference type="NCBI Taxonomy" id="52"/>
    <lineage>
        <taxon>Bacteria</taxon>
        <taxon>Pseudomonadati</taxon>
        <taxon>Myxococcota</taxon>
        <taxon>Polyangia</taxon>
        <taxon>Polyangiales</taxon>
        <taxon>Polyangiaceae</taxon>
        <taxon>Chondromyces</taxon>
    </lineage>
</organism>
<keyword evidence="2" id="KW-0238">DNA-binding</keyword>
<evidence type="ECO:0000256" key="2">
    <source>
        <dbReference type="ARBA" id="ARBA00023125"/>
    </source>
</evidence>
<dbReference type="InterPro" id="IPR050204">
    <property type="entry name" value="AraC_XylS_family_regulators"/>
</dbReference>
<evidence type="ECO:0000256" key="1">
    <source>
        <dbReference type="ARBA" id="ARBA00023015"/>
    </source>
</evidence>
<evidence type="ECO:0000259" key="4">
    <source>
        <dbReference type="PROSITE" id="PS01124"/>
    </source>
</evidence>
<dbReference type="PATRIC" id="fig|52.7.peg.6242"/>
<reference evidence="5 6" key="1">
    <citation type="submission" date="2015-07" db="EMBL/GenBank/DDBJ databases">
        <title>Genome analysis of myxobacterium Chondromyces crocatus Cm c5 reveals a high potential for natural compound synthesis and the genetic basis for the loss of fruiting body formation.</title>
        <authorList>
            <person name="Zaburannyi N."/>
            <person name="Bunk B."/>
            <person name="Maier J."/>
            <person name="Overmann J."/>
            <person name="Mueller R."/>
        </authorList>
    </citation>
    <scope>NUCLEOTIDE SEQUENCE [LARGE SCALE GENOMIC DNA]</scope>
    <source>
        <strain evidence="5 6">Cm c5</strain>
    </source>
</reference>
<sequence length="252" mass="27999">MTTTTTDATPSFSRFIEAVRALGPTDTQYDWLPDGRTTLVFRVLDRGRLGDVCIAGPQTRAHFKNLSGVTRAAAIRFKPGWTVPLVGIPASEVTDRIVPLDDIWGRAGTELYAELLATRDLPQLIQCVSRAFTRRLSQTVEPSSARIARRAARLIEDGEGRVERVAQQLGVTARHLRRAFTENIGVAPKEFARTVRLQRAIRMSANSNDWSRIATDAGYYDQAHLIGDYREFLGVTPTALSKRERGATLEFA</sequence>
<dbReference type="GO" id="GO:0043565">
    <property type="term" value="F:sequence-specific DNA binding"/>
    <property type="evidence" value="ECO:0007669"/>
    <property type="project" value="InterPro"/>
</dbReference>
<dbReference type="RefSeq" id="WP_082362856.1">
    <property type="nucleotide sequence ID" value="NZ_CP012159.1"/>
</dbReference>
<evidence type="ECO:0000256" key="3">
    <source>
        <dbReference type="ARBA" id="ARBA00023163"/>
    </source>
</evidence>
<dbReference type="InterPro" id="IPR046532">
    <property type="entry name" value="DUF6597"/>
</dbReference>
<protein>
    <submittedName>
        <fullName evidence="5">AraC family transcriptional regulator</fullName>
    </submittedName>
</protein>
<dbReference type="KEGG" id="ccro:CMC5_056670"/>
<dbReference type="OrthoDB" id="112032at2"/>
<keyword evidence="6" id="KW-1185">Reference proteome</keyword>
<evidence type="ECO:0000313" key="6">
    <source>
        <dbReference type="Proteomes" id="UP000067626"/>
    </source>
</evidence>
<feature type="domain" description="HTH araC/xylS-type" evidence="4">
    <location>
        <begin position="145"/>
        <end position="243"/>
    </location>
</feature>
<dbReference type="InterPro" id="IPR018060">
    <property type="entry name" value="HTH_AraC"/>
</dbReference>
<keyword evidence="1" id="KW-0805">Transcription regulation</keyword>
<dbReference type="STRING" id="52.CMC5_056670"/>
<dbReference type="GO" id="GO:0003700">
    <property type="term" value="F:DNA-binding transcription factor activity"/>
    <property type="evidence" value="ECO:0007669"/>
    <property type="project" value="InterPro"/>
</dbReference>
<dbReference type="SMART" id="SM00342">
    <property type="entry name" value="HTH_ARAC"/>
    <property type="match status" value="1"/>
</dbReference>
<keyword evidence="3" id="KW-0804">Transcription</keyword>
<gene>
    <name evidence="5" type="primary">araC</name>
    <name evidence="5" type="ORF">CMC5_056670</name>
</gene>
<dbReference type="PANTHER" id="PTHR46796">
    <property type="entry name" value="HTH-TYPE TRANSCRIPTIONAL ACTIVATOR RHAS-RELATED"/>
    <property type="match status" value="1"/>
</dbReference>
<dbReference type="Gene3D" id="1.10.10.60">
    <property type="entry name" value="Homeodomain-like"/>
    <property type="match status" value="1"/>
</dbReference>
<accession>A0A0K1EKQ2</accession>
<dbReference type="Pfam" id="PF20240">
    <property type="entry name" value="DUF6597"/>
    <property type="match status" value="1"/>
</dbReference>
<dbReference type="PANTHER" id="PTHR46796:SF15">
    <property type="entry name" value="BLL1074 PROTEIN"/>
    <property type="match status" value="1"/>
</dbReference>
<evidence type="ECO:0000313" key="5">
    <source>
        <dbReference type="EMBL" id="AKT41464.1"/>
    </source>
</evidence>
<dbReference type="AlphaFoldDB" id="A0A0K1EKQ2"/>